<dbReference type="GO" id="GO:0016491">
    <property type="term" value="F:oxidoreductase activity"/>
    <property type="evidence" value="ECO:0007669"/>
    <property type="project" value="UniProtKB-KW"/>
</dbReference>
<comment type="similarity">
    <text evidence="1">Belongs to the prokaryotic molybdopterin-containing oxidoreductase family.</text>
</comment>
<dbReference type="Pfam" id="PF13247">
    <property type="entry name" value="Fer4_11"/>
    <property type="match status" value="1"/>
</dbReference>
<keyword evidence="5" id="KW-0732">Signal</keyword>
<name>A0A1V4SJ54_RUMHU</name>
<keyword evidence="4" id="KW-0479">Metal-binding</keyword>
<proteinExistence type="inferred from homology"/>
<evidence type="ECO:0000256" key="1">
    <source>
        <dbReference type="ARBA" id="ARBA00010312"/>
    </source>
</evidence>
<dbReference type="PANTHER" id="PTHR43742">
    <property type="entry name" value="TRIMETHYLAMINE-N-OXIDE REDUCTASE"/>
    <property type="match status" value="1"/>
</dbReference>
<dbReference type="Pfam" id="PF04879">
    <property type="entry name" value="Molybdop_Fe4S4"/>
    <property type="match status" value="1"/>
</dbReference>
<reference evidence="11 12" key="1">
    <citation type="submission" date="2017-03" db="EMBL/GenBank/DDBJ databases">
        <title>Genome sequence of Clostridium hungatei DSM 14427.</title>
        <authorList>
            <person name="Poehlein A."/>
            <person name="Daniel R."/>
        </authorList>
    </citation>
    <scope>NUCLEOTIDE SEQUENCE [LARGE SCALE GENOMIC DNA]</scope>
    <source>
        <strain evidence="11 12">DSM 14427</strain>
    </source>
</reference>
<organism evidence="11 12">
    <name type="scientific">Ruminiclostridium hungatei</name>
    <name type="common">Clostridium hungatei</name>
    <dbReference type="NCBI Taxonomy" id="48256"/>
    <lineage>
        <taxon>Bacteria</taxon>
        <taxon>Bacillati</taxon>
        <taxon>Bacillota</taxon>
        <taxon>Clostridia</taxon>
        <taxon>Eubacteriales</taxon>
        <taxon>Oscillospiraceae</taxon>
        <taxon>Ruminiclostridium</taxon>
    </lineage>
</organism>
<evidence type="ECO:0000256" key="5">
    <source>
        <dbReference type="ARBA" id="ARBA00022729"/>
    </source>
</evidence>
<keyword evidence="3" id="KW-0500">Molybdenum</keyword>
<dbReference type="InterPro" id="IPR009010">
    <property type="entry name" value="Asp_de-COase-like_dom_sf"/>
</dbReference>
<dbReference type="InterPro" id="IPR006657">
    <property type="entry name" value="MoPterin_dinucl-bd_dom"/>
</dbReference>
<protein>
    <submittedName>
        <fullName evidence="11">Polysulfide reductase chain A</fullName>
    </submittedName>
</protein>
<dbReference type="Proteomes" id="UP000191554">
    <property type="component" value="Unassembled WGS sequence"/>
</dbReference>
<evidence type="ECO:0000256" key="3">
    <source>
        <dbReference type="ARBA" id="ARBA00022505"/>
    </source>
</evidence>
<accession>A0A1V4SJ54</accession>
<evidence type="ECO:0000256" key="6">
    <source>
        <dbReference type="ARBA" id="ARBA00023002"/>
    </source>
</evidence>
<evidence type="ECO:0000256" key="8">
    <source>
        <dbReference type="ARBA" id="ARBA00023014"/>
    </source>
</evidence>
<dbReference type="Pfam" id="PF00384">
    <property type="entry name" value="Molybdopterin"/>
    <property type="match status" value="1"/>
</dbReference>
<dbReference type="Gene3D" id="3.40.50.740">
    <property type="match status" value="1"/>
</dbReference>
<dbReference type="Gene3D" id="3.40.228.10">
    <property type="entry name" value="Dimethylsulfoxide Reductase, domain 2"/>
    <property type="match status" value="1"/>
</dbReference>
<comment type="caution">
    <text evidence="11">The sequence shown here is derived from an EMBL/GenBank/DDBJ whole genome shotgun (WGS) entry which is preliminary data.</text>
</comment>
<keyword evidence="2" id="KW-0004">4Fe-4S</keyword>
<keyword evidence="8" id="KW-0411">Iron-sulfur</keyword>
<dbReference type="GO" id="GO:0051539">
    <property type="term" value="F:4 iron, 4 sulfur cluster binding"/>
    <property type="evidence" value="ECO:0007669"/>
    <property type="project" value="UniProtKB-KW"/>
</dbReference>
<dbReference type="Gene3D" id="3.30.70.20">
    <property type="match status" value="2"/>
</dbReference>
<feature type="domain" description="4Fe-4S ferredoxin-type" evidence="9">
    <location>
        <begin position="8"/>
        <end position="38"/>
    </location>
</feature>
<gene>
    <name evidence="11" type="primary">psrA</name>
    <name evidence="11" type="ORF">CLHUN_21750</name>
</gene>
<dbReference type="InterPro" id="IPR006963">
    <property type="entry name" value="Mopterin_OxRdtase_4Fe-4S_dom"/>
</dbReference>
<dbReference type="AlphaFoldDB" id="A0A1V4SJ54"/>
<keyword evidence="7" id="KW-0408">Iron</keyword>
<dbReference type="GO" id="GO:0043546">
    <property type="term" value="F:molybdopterin cofactor binding"/>
    <property type="evidence" value="ECO:0007669"/>
    <property type="project" value="InterPro"/>
</dbReference>
<dbReference type="Gene3D" id="2.40.40.20">
    <property type="match status" value="1"/>
</dbReference>
<evidence type="ECO:0000256" key="7">
    <source>
        <dbReference type="ARBA" id="ARBA00023004"/>
    </source>
</evidence>
<dbReference type="InterPro" id="IPR017896">
    <property type="entry name" value="4Fe4S_Fe-S-bd"/>
</dbReference>
<dbReference type="EMBL" id="MZGX01000013">
    <property type="protein sequence ID" value="OPX43932.1"/>
    <property type="molecule type" value="Genomic_DNA"/>
</dbReference>
<dbReference type="OrthoDB" id="9810782at2"/>
<feature type="domain" description="4Fe-4S Mo/W bis-MGD-type" evidence="10">
    <location>
        <begin position="222"/>
        <end position="278"/>
    </location>
</feature>
<dbReference type="SUPFAM" id="SSF54862">
    <property type="entry name" value="4Fe-4S ferredoxins"/>
    <property type="match status" value="1"/>
</dbReference>
<dbReference type="GO" id="GO:0046872">
    <property type="term" value="F:metal ion binding"/>
    <property type="evidence" value="ECO:0007669"/>
    <property type="project" value="UniProtKB-KW"/>
</dbReference>
<dbReference type="SUPFAM" id="SSF53706">
    <property type="entry name" value="Formate dehydrogenase/DMSO reductase, domains 1-3"/>
    <property type="match status" value="1"/>
</dbReference>
<dbReference type="Pfam" id="PF01568">
    <property type="entry name" value="Molydop_binding"/>
    <property type="match status" value="1"/>
</dbReference>
<dbReference type="InterPro" id="IPR006656">
    <property type="entry name" value="Mopterin_OxRdtase"/>
</dbReference>
<dbReference type="SUPFAM" id="SSF50692">
    <property type="entry name" value="ADC-like"/>
    <property type="match status" value="1"/>
</dbReference>
<dbReference type="InterPro" id="IPR050612">
    <property type="entry name" value="Prok_Mopterin_Oxidored"/>
</dbReference>
<evidence type="ECO:0000256" key="2">
    <source>
        <dbReference type="ARBA" id="ARBA00022485"/>
    </source>
</evidence>
<evidence type="ECO:0000259" key="9">
    <source>
        <dbReference type="PROSITE" id="PS51379"/>
    </source>
</evidence>
<evidence type="ECO:0000313" key="12">
    <source>
        <dbReference type="Proteomes" id="UP000191554"/>
    </source>
</evidence>
<dbReference type="STRING" id="48256.CLHUN_21750"/>
<keyword evidence="6" id="KW-0560">Oxidoreductase</keyword>
<dbReference type="PROSITE" id="PS51379">
    <property type="entry name" value="4FE4S_FER_2"/>
    <property type="match status" value="2"/>
</dbReference>
<dbReference type="PROSITE" id="PS51669">
    <property type="entry name" value="4FE4S_MOW_BIS_MGD"/>
    <property type="match status" value="1"/>
</dbReference>
<dbReference type="SMART" id="SM00926">
    <property type="entry name" value="Molybdop_Fe4S4"/>
    <property type="match status" value="1"/>
</dbReference>
<evidence type="ECO:0000256" key="4">
    <source>
        <dbReference type="ARBA" id="ARBA00022723"/>
    </source>
</evidence>
<evidence type="ECO:0000259" key="10">
    <source>
        <dbReference type="PROSITE" id="PS51669"/>
    </source>
</evidence>
<feature type="domain" description="4Fe-4S ferredoxin-type" evidence="9">
    <location>
        <begin position="85"/>
        <end position="113"/>
    </location>
</feature>
<keyword evidence="12" id="KW-1185">Reference proteome</keyword>
<evidence type="ECO:0000313" key="11">
    <source>
        <dbReference type="EMBL" id="OPX43932.1"/>
    </source>
</evidence>
<dbReference type="Gene3D" id="2.20.25.90">
    <property type="entry name" value="ADC-like domains"/>
    <property type="match status" value="1"/>
</dbReference>
<dbReference type="PANTHER" id="PTHR43742:SF9">
    <property type="entry name" value="TETRATHIONATE REDUCTASE SUBUNIT A"/>
    <property type="match status" value="1"/>
</dbReference>
<sequence length="1087" mass="120529">MKNSAAKYGMIIDLDKCIGCYACQVSCRKEHNLPRGADRMKVHIQDAGTYPALTRLFLPVLCSHCEKPTCEEYCGSNALYSTEQGIIRYDAEACNHCLACLEVCAGSIGYKNEAGLLCKCDFCFERLQQGLQPACVLGCMAKALHFGELNHGESGIIQVLQAYQNSLYVQKTLASSLPKVFFLQRGGNRYASLTKADLSLYDFQFTDSAGLHLKQGKQIFTQKCINTVDLMCPAECNISVFVEGGVARKIYGNPQSLNNQGTICAKGAAGLELVYSPLRIKTPLVRIGERGNEKWQEVSWESALKQIAAKLLAIKTKYGAEAVILDCGDLTDVEPYMMLFHAFGTPHTYTHSAICDTNRRWGSKLLMGDERPLPDIQRPLLINNHDNTLYFKTEHDIKLLINVGANPLVATRFNYMSRGIPAAQLTNQMYYVVIDPAFTNSAAKANLWLPIVPGTDAELLACLLCYILTHDEPGNKQASFIDHHFIENYTEGWENFKQDFLTQAGQRDETNGLLYFSPEWGSDKTGIAPDEIKRLAHLMGITKPAAIEIGMHGGAHHLAGDLTSTLANVLCAITGNIDVPGGLVFTGSVKPALDLISRKINGDRKITRAVAGEVRQGTYQQLHKDLYGDYPFAWKGVLSTIPRNILDGVALKRGPFNGHTYPIKAFINRTGNPVYTGGNTEEWIKALTTAQDGEYLLDIIVHIDTHINETGKYADFILPECSYLEKMGLSDQYTINPEIALRERVIAPQHESKTPFWIMQKLAGALAAAGDKDINESSFTCYRTEEDLLNAQLRGCPGLRNIGRPLPYPQYPEGALIEGTPDNPNVYFNGELIRQGEALTVEWLRKSGGLAAWPASYYRYRRNKEVKPSGYLPLTDSGKFEFDFHYMAGLKKEMDCCYPTAFLWKENNSQFAESLQQEYPFHLITGRTHQTGTMSQVCISLSDLETEANKKLNDAFAFPSHTQNTDKDEFEVNTIAIPVFLINEMDGKKLGIYTGEMIRLENANGKYLKGKAFLSSGIKSGVIKTTFGSGGRKATGIGLFSRAVSFTPNINMLYDSNSINQVTGMPAFGDIMVKIEKEAKRGRMNDG</sequence>